<dbReference type="OrthoDB" id="3213438at2"/>
<dbReference type="Proteomes" id="UP000201613">
    <property type="component" value="Unassembled WGS sequence"/>
</dbReference>
<comment type="similarity">
    <text evidence="5">Belongs to the globin family.</text>
</comment>
<dbReference type="PROSITE" id="PS01033">
    <property type="entry name" value="GLOBIN"/>
    <property type="match status" value="1"/>
</dbReference>
<dbReference type="InterPro" id="IPR009050">
    <property type="entry name" value="Globin-like_sf"/>
</dbReference>
<keyword evidence="4" id="KW-0408">Iron</keyword>
<keyword evidence="8" id="KW-1185">Reference proteome</keyword>
<dbReference type="GO" id="GO:0071500">
    <property type="term" value="P:cellular response to nitrosative stress"/>
    <property type="evidence" value="ECO:0007669"/>
    <property type="project" value="TreeGrafter"/>
</dbReference>
<dbReference type="EMBL" id="FXZK01000002">
    <property type="protein sequence ID" value="SMY07545.1"/>
    <property type="molecule type" value="Genomic_DNA"/>
</dbReference>
<proteinExistence type="inferred from homology"/>
<sequence>MRRLMSTTAPDTAPDTVREIVRACAFDMRKLHAVGNQSFALLGYGPSIHMHPRHQKMTATAPEDPIDPTLIRIAAERLAQAPIPSTNAFYAKLFQVAPVIRPLFPEEMFQQSEKLWNSIVAVVEYAEDLDRLRPLLREMGARHVAYGATPAYYDAVVDTLLETIAMTMADDWTQEQERAWAHVLRRVADMMIEGAHEAAA</sequence>
<dbReference type="RefSeq" id="WP_133064993.1">
    <property type="nucleotide sequence ID" value="NZ_FXZK01000002.1"/>
</dbReference>
<keyword evidence="3" id="KW-0479">Metal-binding</keyword>
<gene>
    <name evidence="7" type="primary">vhb</name>
    <name evidence="7" type="ORF">LOM8899_01681</name>
</gene>
<dbReference type="GO" id="GO:0046872">
    <property type="term" value="F:metal ion binding"/>
    <property type="evidence" value="ECO:0007669"/>
    <property type="project" value="UniProtKB-KW"/>
</dbReference>
<evidence type="ECO:0000256" key="1">
    <source>
        <dbReference type="ARBA" id="ARBA00022617"/>
    </source>
</evidence>
<evidence type="ECO:0000313" key="8">
    <source>
        <dbReference type="Proteomes" id="UP000201613"/>
    </source>
</evidence>
<keyword evidence="1 5" id="KW-0349">Heme</keyword>
<dbReference type="PANTHER" id="PTHR43396">
    <property type="entry name" value="FLAVOHEMOPROTEIN"/>
    <property type="match status" value="1"/>
</dbReference>
<dbReference type="InterPro" id="IPR000971">
    <property type="entry name" value="Globin"/>
</dbReference>
<dbReference type="GO" id="GO:0020037">
    <property type="term" value="F:heme binding"/>
    <property type="evidence" value="ECO:0007669"/>
    <property type="project" value="InterPro"/>
</dbReference>
<dbReference type="GO" id="GO:0046210">
    <property type="term" value="P:nitric oxide catabolic process"/>
    <property type="evidence" value="ECO:0007669"/>
    <property type="project" value="TreeGrafter"/>
</dbReference>
<dbReference type="AlphaFoldDB" id="A0A238LDQ7"/>
<evidence type="ECO:0000313" key="7">
    <source>
        <dbReference type="EMBL" id="SMY07545.1"/>
    </source>
</evidence>
<protein>
    <submittedName>
        <fullName evidence="7">Bacterial hemoglobin</fullName>
    </submittedName>
</protein>
<evidence type="ECO:0000256" key="3">
    <source>
        <dbReference type="ARBA" id="ARBA00022723"/>
    </source>
</evidence>
<reference evidence="7 8" key="1">
    <citation type="submission" date="2017-05" db="EMBL/GenBank/DDBJ databases">
        <authorList>
            <person name="Song R."/>
            <person name="Chenine A.L."/>
            <person name="Ruprecht R.M."/>
        </authorList>
    </citation>
    <scope>NUCLEOTIDE SEQUENCE [LARGE SCALE GENOMIC DNA]</scope>
    <source>
        <strain evidence="7 8">CECT 8899</strain>
    </source>
</reference>
<keyword evidence="2 5" id="KW-0561">Oxygen transport</keyword>
<dbReference type="PANTHER" id="PTHR43396:SF3">
    <property type="entry name" value="FLAVOHEMOPROTEIN"/>
    <property type="match status" value="1"/>
</dbReference>
<evidence type="ECO:0000256" key="4">
    <source>
        <dbReference type="ARBA" id="ARBA00023004"/>
    </source>
</evidence>
<evidence type="ECO:0000256" key="5">
    <source>
        <dbReference type="RuleBase" id="RU000356"/>
    </source>
</evidence>
<keyword evidence="5" id="KW-0813">Transport</keyword>
<dbReference type="InterPro" id="IPR012292">
    <property type="entry name" value="Globin/Proto"/>
</dbReference>
<dbReference type="GO" id="GO:0071949">
    <property type="term" value="F:FAD binding"/>
    <property type="evidence" value="ECO:0007669"/>
    <property type="project" value="TreeGrafter"/>
</dbReference>
<dbReference type="GO" id="GO:0019825">
    <property type="term" value="F:oxygen binding"/>
    <property type="evidence" value="ECO:0007669"/>
    <property type="project" value="InterPro"/>
</dbReference>
<dbReference type="Pfam" id="PF00042">
    <property type="entry name" value="Globin"/>
    <property type="match status" value="1"/>
</dbReference>
<dbReference type="Gene3D" id="1.10.490.10">
    <property type="entry name" value="Globins"/>
    <property type="match status" value="1"/>
</dbReference>
<evidence type="ECO:0000259" key="6">
    <source>
        <dbReference type="PROSITE" id="PS01033"/>
    </source>
</evidence>
<accession>A0A238LDQ7</accession>
<feature type="domain" description="Globin" evidence="6">
    <location>
        <begin position="58"/>
        <end position="196"/>
    </location>
</feature>
<name>A0A238LDQ7_9RHOB</name>
<dbReference type="SUPFAM" id="SSF46458">
    <property type="entry name" value="Globin-like"/>
    <property type="match status" value="1"/>
</dbReference>
<dbReference type="GO" id="GO:0005344">
    <property type="term" value="F:oxygen carrier activity"/>
    <property type="evidence" value="ECO:0007669"/>
    <property type="project" value="UniProtKB-KW"/>
</dbReference>
<evidence type="ECO:0000256" key="2">
    <source>
        <dbReference type="ARBA" id="ARBA00022621"/>
    </source>
</evidence>
<dbReference type="GO" id="GO:0008941">
    <property type="term" value="F:nitric oxide dioxygenase NAD(P)H activity"/>
    <property type="evidence" value="ECO:0007669"/>
    <property type="project" value="TreeGrafter"/>
</dbReference>
<organism evidence="7 8">
    <name type="scientific">Flavimaricola marinus</name>
    <dbReference type="NCBI Taxonomy" id="1819565"/>
    <lineage>
        <taxon>Bacteria</taxon>
        <taxon>Pseudomonadati</taxon>
        <taxon>Pseudomonadota</taxon>
        <taxon>Alphaproteobacteria</taxon>
        <taxon>Rhodobacterales</taxon>
        <taxon>Paracoccaceae</taxon>
        <taxon>Flavimaricola</taxon>
    </lineage>
</organism>